<name>K9UIN4_CHAP6</name>
<gene>
    <name evidence="1" type="ORF">Cha6605_3533</name>
</gene>
<dbReference type="EMBL" id="CP003600">
    <property type="protein sequence ID" value="AFY94523.1"/>
    <property type="molecule type" value="Genomic_DNA"/>
</dbReference>
<dbReference type="KEGG" id="cmp:Cha6605_3533"/>
<reference evidence="1 2" key="1">
    <citation type="submission" date="2012-05" db="EMBL/GenBank/DDBJ databases">
        <title>Finished chromosome of genome of Chamaesiphon sp. PCC 6605.</title>
        <authorList>
            <consortium name="US DOE Joint Genome Institute"/>
            <person name="Gugger M."/>
            <person name="Coursin T."/>
            <person name="Rippka R."/>
            <person name="Tandeau De Marsac N."/>
            <person name="Huntemann M."/>
            <person name="Wei C.-L."/>
            <person name="Han J."/>
            <person name="Detter J.C."/>
            <person name="Han C."/>
            <person name="Tapia R."/>
            <person name="Chen A."/>
            <person name="Kyrpides N."/>
            <person name="Mavromatis K."/>
            <person name="Markowitz V."/>
            <person name="Szeto E."/>
            <person name="Ivanova N."/>
            <person name="Pagani I."/>
            <person name="Pati A."/>
            <person name="Goodwin L."/>
            <person name="Nordberg H.P."/>
            <person name="Cantor M.N."/>
            <person name="Hua S.X."/>
            <person name="Woyke T."/>
            <person name="Kerfeld C.A."/>
        </authorList>
    </citation>
    <scope>NUCLEOTIDE SEQUENCE [LARGE SCALE GENOMIC DNA]</scope>
    <source>
        <strain evidence="2">ATCC 27169 / PCC 6605</strain>
    </source>
</reference>
<accession>K9UIN4</accession>
<sequence length="46" mass="5312">MLCILYVQITLNKPARLTNYSRMFVRLQIAKDDRQLLVGLGGFVRS</sequence>
<dbReference type="STRING" id="1173020.Cha6605_3533"/>
<proteinExistence type="predicted"/>
<keyword evidence="2" id="KW-1185">Reference proteome</keyword>
<evidence type="ECO:0000313" key="1">
    <source>
        <dbReference type="EMBL" id="AFY94523.1"/>
    </source>
</evidence>
<dbReference type="HOGENOM" id="CLU_3181687_0_0_3"/>
<evidence type="ECO:0000313" key="2">
    <source>
        <dbReference type="Proteomes" id="UP000010366"/>
    </source>
</evidence>
<protein>
    <submittedName>
        <fullName evidence="1">Uncharacterized protein</fullName>
    </submittedName>
</protein>
<dbReference type="Proteomes" id="UP000010366">
    <property type="component" value="Chromosome"/>
</dbReference>
<organism evidence="1 2">
    <name type="scientific">Chamaesiphon minutus (strain ATCC 27169 / PCC 6605)</name>
    <dbReference type="NCBI Taxonomy" id="1173020"/>
    <lineage>
        <taxon>Bacteria</taxon>
        <taxon>Bacillati</taxon>
        <taxon>Cyanobacteriota</taxon>
        <taxon>Cyanophyceae</taxon>
        <taxon>Gomontiellales</taxon>
        <taxon>Chamaesiphonaceae</taxon>
        <taxon>Chamaesiphon</taxon>
    </lineage>
</organism>
<dbReference type="AlphaFoldDB" id="K9UIN4"/>